<evidence type="ECO:0000313" key="4">
    <source>
        <dbReference type="Proteomes" id="UP000019423"/>
    </source>
</evidence>
<organism evidence="3 4">
    <name type="scientific">Hymenobacter swuensis DY53</name>
    <dbReference type="NCBI Taxonomy" id="1227739"/>
    <lineage>
        <taxon>Bacteria</taxon>
        <taxon>Pseudomonadati</taxon>
        <taxon>Bacteroidota</taxon>
        <taxon>Cytophagia</taxon>
        <taxon>Cytophagales</taxon>
        <taxon>Hymenobacteraceae</taxon>
        <taxon>Hymenobacter</taxon>
    </lineage>
</organism>
<keyword evidence="4" id="KW-1185">Reference proteome</keyword>
<evidence type="ECO:0000313" key="3">
    <source>
        <dbReference type="EMBL" id="AHJ98442.1"/>
    </source>
</evidence>
<accession>W8F380</accession>
<feature type="region of interest" description="Disordered" evidence="1">
    <location>
        <begin position="92"/>
        <end position="116"/>
    </location>
</feature>
<dbReference type="SMART" id="SM00382">
    <property type="entry name" value="AAA"/>
    <property type="match status" value="1"/>
</dbReference>
<sequence>MGVYRPPHSKAPFSFSFRQLLRRFALPLLHIERKSKVKPSYALLRSCSHFTYTVMAHTKNCQSCGTTIIGNINRRFCTDACRKYYKAHGNTGHSGLSDNRLNRTEKSGEKRKSASSSIGDYAAKRLIDFAGKMAGNQLLSASAEPKLSNIAGLVGQTPLLTATLTGEIRAGRQPGQYRPALPTTLRHFLGELMHPFQMLIWGLPGSGKSTMSMIMANEMAAFRKVLYISGEEGLNSATLRQKQARTITRPDRFLFANRLPNSKLEWRQILLTGATGQTSGQLSGNALFPTGQHTGATGQATGGAPEYRTIVYDSITMLGIHPFHVKSTANDCQLPAFSQHISHIFISHAHKDGKEYRGDGSWGHEVDIIIRCHEGVATIQKNRFATAEQGRIGTEYKIY</sequence>
<gene>
    <name evidence="3" type="ORF">Hsw_2847</name>
</gene>
<proteinExistence type="predicted"/>
<name>W8F380_9BACT</name>
<evidence type="ECO:0000259" key="2">
    <source>
        <dbReference type="SMART" id="SM00382"/>
    </source>
</evidence>
<feature type="domain" description="AAA+ ATPase" evidence="2">
    <location>
        <begin position="194"/>
        <end position="380"/>
    </location>
</feature>
<dbReference type="PATRIC" id="fig|1227739.3.peg.3029"/>
<dbReference type="SUPFAM" id="SSF52540">
    <property type="entry name" value="P-loop containing nucleoside triphosphate hydrolases"/>
    <property type="match status" value="1"/>
</dbReference>
<dbReference type="KEGG" id="hsw:Hsw_2847"/>
<feature type="compositionally biased region" description="Basic and acidic residues" evidence="1">
    <location>
        <begin position="100"/>
        <end position="112"/>
    </location>
</feature>
<dbReference type="HOGENOM" id="CLU_690335_0_0_10"/>
<dbReference type="STRING" id="1227739.Hsw_2847"/>
<dbReference type="AlphaFoldDB" id="W8F380"/>
<dbReference type="PRINTS" id="PR01874">
    <property type="entry name" value="DNAREPAIRADA"/>
</dbReference>
<dbReference type="Proteomes" id="UP000019423">
    <property type="component" value="Chromosome"/>
</dbReference>
<dbReference type="InterPro" id="IPR027417">
    <property type="entry name" value="P-loop_NTPase"/>
</dbReference>
<dbReference type="Gene3D" id="3.40.50.300">
    <property type="entry name" value="P-loop containing nucleotide triphosphate hydrolases"/>
    <property type="match status" value="1"/>
</dbReference>
<reference evidence="3 4" key="1">
    <citation type="submission" date="2014-01" db="EMBL/GenBank/DDBJ databases">
        <title>Complete genome sequence of ionizing-radiation resistance bacterium Hymenobacter swuensis DY53.</title>
        <authorList>
            <person name="Jung J.-H."/>
            <person name="Jeong S.-W."/>
            <person name="Joe M.-H."/>
            <person name="Cho y.-j."/>
            <person name="Kim M.-K."/>
            <person name="Lim S.-Y."/>
        </authorList>
    </citation>
    <scope>NUCLEOTIDE SEQUENCE [LARGE SCALE GENOMIC DNA]</scope>
    <source>
        <strain evidence="3 4">DY53</strain>
    </source>
</reference>
<evidence type="ECO:0000256" key="1">
    <source>
        <dbReference type="SAM" id="MobiDB-lite"/>
    </source>
</evidence>
<dbReference type="InterPro" id="IPR003593">
    <property type="entry name" value="AAA+_ATPase"/>
</dbReference>
<dbReference type="EMBL" id="CP007145">
    <property type="protein sequence ID" value="AHJ98442.1"/>
    <property type="molecule type" value="Genomic_DNA"/>
</dbReference>
<protein>
    <recommendedName>
        <fullName evidence="2">AAA+ ATPase domain-containing protein</fullName>
    </recommendedName>
</protein>